<evidence type="ECO:0000313" key="2">
    <source>
        <dbReference type="EMBL" id="MBB3105335.1"/>
    </source>
</evidence>
<evidence type="ECO:0000313" key="3">
    <source>
        <dbReference type="Proteomes" id="UP000549250"/>
    </source>
</evidence>
<dbReference type="InterPro" id="IPR001940">
    <property type="entry name" value="Peptidase_S1C"/>
</dbReference>
<dbReference type="GO" id="GO:0006508">
    <property type="term" value="P:proteolysis"/>
    <property type="evidence" value="ECO:0007669"/>
    <property type="project" value="UniProtKB-KW"/>
</dbReference>
<proteinExistence type="predicted"/>
<keyword evidence="1" id="KW-0732">Signal</keyword>
<feature type="signal peptide" evidence="1">
    <location>
        <begin position="1"/>
        <end position="21"/>
    </location>
</feature>
<keyword evidence="3" id="KW-1185">Reference proteome</keyword>
<dbReference type="InterPro" id="IPR009003">
    <property type="entry name" value="Peptidase_S1_PA"/>
</dbReference>
<protein>
    <submittedName>
        <fullName evidence="2">S1-C subfamily serine protease</fullName>
    </submittedName>
</protein>
<reference evidence="2 3" key="1">
    <citation type="submission" date="2020-08" db="EMBL/GenBank/DDBJ databases">
        <title>Genomic Encyclopedia of Type Strains, Phase III (KMG-III): the genomes of soil and plant-associated and newly described type strains.</title>
        <authorList>
            <person name="Whitman W."/>
        </authorList>
    </citation>
    <scope>NUCLEOTIDE SEQUENCE [LARGE SCALE GENOMIC DNA]</scope>
    <source>
        <strain evidence="2 3">CECT 4462</strain>
    </source>
</reference>
<dbReference type="SUPFAM" id="SSF50494">
    <property type="entry name" value="Trypsin-like serine proteases"/>
    <property type="match status" value="1"/>
</dbReference>
<dbReference type="PRINTS" id="PR00834">
    <property type="entry name" value="PROTEASES2C"/>
</dbReference>
<dbReference type="GO" id="GO:0004252">
    <property type="term" value="F:serine-type endopeptidase activity"/>
    <property type="evidence" value="ECO:0007669"/>
    <property type="project" value="InterPro"/>
</dbReference>
<keyword evidence="2" id="KW-0645">Protease</keyword>
<organism evidence="2 3">
    <name type="scientific">Azomonas macrocytogenes</name>
    <name type="common">Azotobacter macrocytogenes</name>
    <dbReference type="NCBI Taxonomy" id="69962"/>
    <lineage>
        <taxon>Bacteria</taxon>
        <taxon>Pseudomonadati</taxon>
        <taxon>Pseudomonadota</taxon>
        <taxon>Gammaproteobacteria</taxon>
        <taxon>Pseudomonadales</taxon>
        <taxon>Pseudomonadaceae</taxon>
        <taxon>Azomonas</taxon>
    </lineage>
</organism>
<keyword evidence="2" id="KW-0378">Hydrolase</keyword>
<gene>
    <name evidence="2" type="ORF">FHR87_003771</name>
</gene>
<dbReference type="Gene3D" id="2.40.10.10">
    <property type="entry name" value="Trypsin-like serine proteases"/>
    <property type="match status" value="2"/>
</dbReference>
<sequence length="256" mass="26730">MRALILSVLALMIPAVAISQAPPSEAVRQQVLRSVVQVNASGCRDGTRRSGSGFLFEMSGNIVTAHHTFGGCSQIQVIYEGVQAPARRLFDARIVRVHPAGDLGLLEVATPPTLPALHLSTKSISKDASYASFGYPLGVPTASDQLVTLAVGATRLQDILPDEAARELNRSGSRISIQTSVLRLNVALQPGMSGGPIVDAAGDVVGIVAGGLKAGAAPVSWGWSRDNVHLLLASVEPVDQNVVLAQVQYSSAELVV</sequence>
<dbReference type="PANTHER" id="PTHR43019:SF23">
    <property type="entry name" value="PROTEASE DO-LIKE 5, CHLOROPLASTIC"/>
    <property type="match status" value="1"/>
</dbReference>
<dbReference type="Proteomes" id="UP000549250">
    <property type="component" value="Unassembled WGS sequence"/>
</dbReference>
<dbReference type="EMBL" id="JACHXI010000034">
    <property type="protein sequence ID" value="MBB3105335.1"/>
    <property type="molecule type" value="Genomic_DNA"/>
</dbReference>
<dbReference type="RefSeq" id="WP_183168174.1">
    <property type="nucleotide sequence ID" value="NZ_JACHXI010000034.1"/>
</dbReference>
<dbReference type="AlphaFoldDB" id="A0A839TBA6"/>
<dbReference type="PANTHER" id="PTHR43019">
    <property type="entry name" value="SERINE ENDOPROTEASE DEGS"/>
    <property type="match status" value="1"/>
</dbReference>
<comment type="caution">
    <text evidence="2">The sequence shown here is derived from an EMBL/GenBank/DDBJ whole genome shotgun (WGS) entry which is preliminary data.</text>
</comment>
<dbReference type="Pfam" id="PF13365">
    <property type="entry name" value="Trypsin_2"/>
    <property type="match status" value="1"/>
</dbReference>
<accession>A0A839TBA6</accession>
<evidence type="ECO:0000256" key="1">
    <source>
        <dbReference type="SAM" id="SignalP"/>
    </source>
</evidence>
<name>A0A839TBA6_AZOMA</name>
<feature type="chain" id="PRO_5032815922" evidence="1">
    <location>
        <begin position="22"/>
        <end position="256"/>
    </location>
</feature>
<dbReference type="InterPro" id="IPR043504">
    <property type="entry name" value="Peptidase_S1_PA_chymotrypsin"/>
</dbReference>